<accession>F5XM64</accession>
<dbReference type="KEGG" id="mph:MLP_33070"/>
<keyword evidence="1" id="KW-1133">Transmembrane helix</keyword>
<dbReference type="eggNOG" id="COG1396">
    <property type="taxonomic scope" value="Bacteria"/>
</dbReference>
<keyword evidence="1" id="KW-0812">Transmembrane</keyword>
<feature type="transmembrane region" description="Helical" evidence="1">
    <location>
        <begin position="27"/>
        <end position="53"/>
    </location>
</feature>
<gene>
    <name evidence="2" type="ordered locus">MLP_33070</name>
</gene>
<proteinExistence type="predicted"/>
<reference evidence="2 3" key="1">
    <citation type="submission" date="2011-05" db="EMBL/GenBank/DDBJ databases">
        <title>Whole genome sequence of Microlunatus phosphovorus NM-1.</title>
        <authorList>
            <person name="Hosoyama A."/>
            <person name="Sasaki K."/>
            <person name="Harada T."/>
            <person name="Igarashi R."/>
            <person name="Kawakoshi A."/>
            <person name="Sasagawa M."/>
            <person name="Fukada J."/>
            <person name="Nakamura S."/>
            <person name="Katano Y."/>
            <person name="Hanada S."/>
            <person name="Kamagata Y."/>
            <person name="Nakamura N."/>
            <person name="Yamazaki S."/>
            <person name="Fujita N."/>
        </authorList>
    </citation>
    <scope>NUCLEOTIDE SEQUENCE [LARGE SCALE GENOMIC DNA]</scope>
    <source>
        <strain evidence="3">ATCC 700054 / DSM 10555 / JCM 9379 / NBRC 101784 / NCIMB 13414 / VKM Ac-1990 / NM-1</strain>
    </source>
</reference>
<evidence type="ECO:0000256" key="1">
    <source>
        <dbReference type="SAM" id="Phobius"/>
    </source>
</evidence>
<name>F5XM64_MICPN</name>
<organism evidence="2 3">
    <name type="scientific">Microlunatus phosphovorus (strain ATCC 700054 / DSM 10555 / JCM 9379 / NBRC 101784 / NCIMB 13414 / VKM Ac-1990 / NM-1)</name>
    <dbReference type="NCBI Taxonomy" id="1032480"/>
    <lineage>
        <taxon>Bacteria</taxon>
        <taxon>Bacillati</taxon>
        <taxon>Actinomycetota</taxon>
        <taxon>Actinomycetes</taxon>
        <taxon>Propionibacteriales</taxon>
        <taxon>Propionibacteriaceae</taxon>
        <taxon>Microlunatus</taxon>
    </lineage>
</organism>
<protein>
    <submittedName>
        <fullName evidence="2">Uncharacterized protein</fullName>
    </submittedName>
</protein>
<dbReference type="HOGENOM" id="CLU_038801_0_0_11"/>
<keyword evidence="3" id="KW-1185">Reference proteome</keyword>
<dbReference type="EMBL" id="AP012204">
    <property type="protein sequence ID" value="BAK36321.1"/>
    <property type="molecule type" value="Genomic_DNA"/>
</dbReference>
<sequence>MIEYRPPAWLDGQCRRWSVRVWGRNEVWTSATVGIILAVVAAIAGVVAVFVALPAFRRERALKSEDRFQTERLALVRNRAELVGLAELDYESRLHIGGTPCLTAPEWTLPAPVLLDDVIIHYSPSRRETRTSGDSIGSASLIPPSLVRKGIRTYSGAIGHFPSLRPTLFWDGLSYDLRDFEVAQEGTVHLELGLASFFEMLDVCESLAHEFSIHRAGIPTSLRESIGDPFDLSRRVSVPALTWLLLINEPDGRTSFALHARDEKAVASDGAFKHVFGGQLQPSSEHVMDAAGEASLWKCFAREFCEELLGMGEADGHSGAPVDYGAAPLSTLRRLADDGDLRVSLLGLGIDPLSLWPSLLAVAVGERERLASELPSFVEKNSEGVVVTEGRQRGFEFNQHNVDQFCDDSRVGVAAKGCLRLAWAHRAALGVTR</sequence>
<dbReference type="Proteomes" id="UP000007947">
    <property type="component" value="Chromosome"/>
</dbReference>
<dbReference type="STRING" id="1032480.MLP_33070"/>
<evidence type="ECO:0000313" key="2">
    <source>
        <dbReference type="EMBL" id="BAK36321.1"/>
    </source>
</evidence>
<keyword evidence="1" id="KW-0472">Membrane</keyword>
<dbReference type="AlphaFoldDB" id="F5XM64"/>
<evidence type="ECO:0000313" key="3">
    <source>
        <dbReference type="Proteomes" id="UP000007947"/>
    </source>
</evidence>